<keyword evidence="2" id="KW-1185">Reference proteome</keyword>
<protein>
    <submittedName>
        <fullName evidence="1">Class I SAM-dependent methyltransferase</fullName>
    </submittedName>
</protein>
<dbReference type="GO" id="GO:0032259">
    <property type="term" value="P:methylation"/>
    <property type="evidence" value="ECO:0007669"/>
    <property type="project" value="UniProtKB-KW"/>
</dbReference>
<gene>
    <name evidence="1" type="ORF">F2Q65_10970</name>
</gene>
<dbReference type="GO" id="GO:0008168">
    <property type="term" value="F:methyltransferase activity"/>
    <property type="evidence" value="ECO:0007669"/>
    <property type="project" value="UniProtKB-KW"/>
</dbReference>
<evidence type="ECO:0000313" key="2">
    <source>
        <dbReference type="Proteomes" id="UP000322981"/>
    </source>
</evidence>
<organism evidence="1 2">
    <name type="scientific">Thiohalocapsa marina</name>
    <dbReference type="NCBI Taxonomy" id="424902"/>
    <lineage>
        <taxon>Bacteria</taxon>
        <taxon>Pseudomonadati</taxon>
        <taxon>Pseudomonadota</taxon>
        <taxon>Gammaproteobacteria</taxon>
        <taxon>Chromatiales</taxon>
        <taxon>Chromatiaceae</taxon>
        <taxon>Thiohalocapsa</taxon>
    </lineage>
</organism>
<evidence type="ECO:0000313" key="1">
    <source>
        <dbReference type="EMBL" id="KAA6184827.1"/>
    </source>
</evidence>
<dbReference type="RefSeq" id="WP_150093285.1">
    <property type="nucleotide sequence ID" value="NZ_VWXX01000015.1"/>
</dbReference>
<dbReference type="Proteomes" id="UP000322981">
    <property type="component" value="Unassembled WGS sequence"/>
</dbReference>
<keyword evidence="1" id="KW-0808">Transferase</keyword>
<proteinExistence type="predicted"/>
<keyword evidence="1" id="KW-0489">Methyltransferase</keyword>
<sequence length="225" mass="26664">MDINYKKKIVDGHEVCFASEWVYELEDEIHFNWYYHQAELVYRHLRRDQMLLEIGLGTGLLSDLLRRRKWNITTLDIDEDKKPDFCENAIDFDYRKHHVEVVLAFEIFEHIPFSTLKKLVEKLSRSEVTTICFSLPWCERELLSLAVKLPRLSKMKWSLRIPRKGISTKAHFWELSLIERPLGGKQLISLSRVMQLFMDHGYTVDPGKKVGYIQYFTASRLNLAQ</sequence>
<comment type="caution">
    <text evidence="1">The sequence shown here is derived from an EMBL/GenBank/DDBJ whole genome shotgun (WGS) entry which is preliminary data.</text>
</comment>
<dbReference type="AlphaFoldDB" id="A0A5M8FJG6"/>
<reference evidence="1 2" key="1">
    <citation type="submission" date="2019-09" db="EMBL/GenBank/DDBJ databases">
        <title>Whole-genome sequence of the purple sulfur bacterium Thiohalocapsa marina DSM 19078.</title>
        <authorList>
            <person name="Kyndt J.A."/>
            <person name="Meyer T.E."/>
        </authorList>
    </citation>
    <scope>NUCLEOTIDE SEQUENCE [LARGE SCALE GENOMIC DNA]</scope>
    <source>
        <strain evidence="1 2">DSM 19078</strain>
    </source>
</reference>
<dbReference type="EMBL" id="VWXX01000015">
    <property type="protein sequence ID" value="KAA6184827.1"/>
    <property type="molecule type" value="Genomic_DNA"/>
</dbReference>
<dbReference type="Pfam" id="PF13489">
    <property type="entry name" value="Methyltransf_23"/>
    <property type="match status" value="1"/>
</dbReference>
<dbReference type="SUPFAM" id="SSF53335">
    <property type="entry name" value="S-adenosyl-L-methionine-dependent methyltransferases"/>
    <property type="match status" value="1"/>
</dbReference>
<dbReference type="Gene3D" id="3.40.50.150">
    <property type="entry name" value="Vaccinia Virus protein VP39"/>
    <property type="match status" value="1"/>
</dbReference>
<dbReference type="InterPro" id="IPR029063">
    <property type="entry name" value="SAM-dependent_MTases_sf"/>
</dbReference>
<accession>A0A5M8FJG6</accession>
<name>A0A5M8FJG6_9GAMM</name>
<dbReference type="OrthoDB" id="9816424at2"/>